<gene>
    <name evidence="1" type="ORF">AWN73_00115</name>
</gene>
<dbReference type="AlphaFoldDB" id="A0A2S7FF49"/>
<name>A0A2S7FF49_CLOBU</name>
<sequence length="164" mass="19240">MSDIAKTINENFIDNTYKKRYFKQINVNEKFSFCEYIDNKYIDFKSAVLHLPCVNLIDTIEGISYEGQRLSGKKLVLCGYLDTSFYINYGSKSFYIKKDIPLSTFIVLPDDANKEDYYYIDYCIEDVTIINIECNYVFISITLFIEYICNNKKIAKETMLNPIC</sequence>
<organism evidence="1 2">
    <name type="scientific">Clostridium butyricum</name>
    <dbReference type="NCBI Taxonomy" id="1492"/>
    <lineage>
        <taxon>Bacteria</taxon>
        <taxon>Bacillati</taxon>
        <taxon>Bacillota</taxon>
        <taxon>Clostridia</taxon>
        <taxon>Eubacteriales</taxon>
        <taxon>Clostridiaceae</taxon>
        <taxon>Clostridium</taxon>
    </lineage>
</organism>
<dbReference type="EMBL" id="LRDH01000001">
    <property type="protein sequence ID" value="PPV17853.1"/>
    <property type="molecule type" value="Genomic_DNA"/>
</dbReference>
<accession>A0A2S7FF49</accession>
<proteinExistence type="predicted"/>
<evidence type="ECO:0000313" key="2">
    <source>
        <dbReference type="Proteomes" id="UP000238081"/>
    </source>
</evidence>
<protein>
    <submittedName>
        <fullName evidence="1">Uncharacterized protein</fullName>
    </submittedName>
</protein>
<dbReference type="Proteomes" id="UP000238081">
    <property type="component" value="Unassembled WGS sequence"/>
</dbReference>
<evidence type="ECO:0000313" key="1">
    <source>
        <dbReference type="EMBL" id="PPV17853.1"/>
    </source>
</evidence>
<comment type="caution">
    <text evidence="1">The sequence shown here is derived from an EMBL/GenBank/DDBJ whole genome shotgun (WGS) entry which is preliminary data.</text>
</comment>
<dbReference type="RefSeq" id="WP_043661953.1">
    <property type="nucleotide sequence ID" value="NZ_CANCWB010000001.1"/>
</dbReference>
<reference evidence="1 2" key="1">
    <citation type="submission" date="2016-01" db="EMBL/GenBank/DDBJ databases">
        <title>Characterization of the Clostridium difficile lineages that are prevalent in Hong Kong and China.</title>
        <authorList>
            <person name="Kwok J.S.-L."/>
            <person name="Lam W.-Y."/>
            <person name="Ip M."/>
            <person name="Chan T.-F."/>
            <person name="Hawkey P.M."/>
            <person name="Tsui S.K.-W."/>
        </authorList>
    </citation>
    <scope>NUCLEOTIDE SEQUENCE [LARGE SCALE GENOMIC DNA]</scope>
    <source>
        <strain evidence="1 2">300064</strain>
    </source>
</reference>